<dbReference type="Pfam" id="PF00990">
    <property type="entry name" value="GGDEF"/>
    <property type="match status" value="1"/>
</dbReference>
<evidence type="ECO:0000313" key="5">
    <source>
        <dbReference type="EMBL" id="TVO72530.1"/>
    </source>
</evidence>
<dbReference type="OrthoDB" id="9787514at2"/>
<dbReference type="Gene3D" id="3.30.70.270">
    <property type="match status" value="1"/>
</dbReference>
<feature type="transmembrane region" description="Helical" evidence="2">
    <location>
        <begin position="37"/>
        <end position="58"/>
    </location>
</feature>
<dbReference type="InterPro" id="IPR050706">
    <property type="entry name" value="Cyclic-di-GMP_PDE-like"/>
</dbReference>
<dbReference type="CDD" id="cd01949">
    <property type="entry name" value="GGDEF"/>
    <property type="match status" value="1"/>
</dbReference>
<keyword evidence="2" id="KW-1133">Transmembrane helix</keyword>
<sequence>MSKQSKAVQAVKKLHSDILSPTCKTSGSTSSFCDTGLIVTLGFLSILVLALATVSITITQMGNANQAITNQVDLCSQKLELVYSMRDVLQHHAGNLYNAMHEPDLHLRTAEHRAFNQHMNTFRSLSNNFSALTKIQPERELLHQIETAIQQGHPFAERTMSLLLEGSTKERAQPLAEQIKIEQTAIFNLLSQLIERVKLNADNAIQQSRDEYQQTESFLIWLTALLLLTSLGIAYLVVRQTTERNRQIFHQATHDSLTHLINRQSFEHQVSESVISAQKEKQLHTLFYLDLDQFKVINDTCGHTAGDAMLQDITAVINYCLRKGDTLARLGGDEFGILLRNCALEASTHVADQLLEAIRNFRFIWGSKTFTVSACIGIYPIDRTTANSTTALSAADAACYTAKDTGRNRYHIVDAGNHELEQRFSEMGWVNRLTDALEQEQMCLYFQPITALSKNTGETRHIEVLLRLKNQDSGVISPHAFLPAAERFGLINAIDRWVIVNTFEWMNHHIRFDDQFGIISINLSGYSIGDKGLLDLITQRLSDALFPASSICFEITETAAISNIERAGEFIASLRSLGCRFALDDFGSGLSSFAYLKQLPVDYLKIDGSFVRDMISDPQDFAMVKAMIRVGQIMGKQTIAEFVECKNTVDQLESIGVNYIQGYYLGEPQPLTIRNLIRSNRHAEKLFRHAPAPHLKCAMKEVMA</sequence>
<dbReference type="InterPro" id="IPR029787">
    <property type="entry name" value="Nucleotide_cyclase"/>
</dbReference>
<comment type="caution">
    <text evidence="5">The sequence shown here is derived from an EMBL/GenBank/DDBJ whole genome shotgun (WGS) entry which is preliminary data.</text>
</comment>
<evidence type="ECO:0000256" key="1">
    <source>
        <dbReference type="ARBA" id="ARBA00001946"/>
    </source>
</evidence>
<feature type="transmembrane region" description="Helical" evidence="2">
    <location>
        <begin position="218"/>
        <end position="238"/>
    </location>
</feature>
<dbReference type="AlphaFoldDB" id="A0A557S535"/>
<dbReference type="Gene3D" id="3.20.20.450">
    <property type="entry name" value="EAL domain"/>
    <property type="match status" value="1"/>
</dbReference>
<dbReference type="InterPro" id="IPR035919">
    <property type="entry name" value="EAL_sf"/>
</dbReference>
<dbReference type="FunFam" id="3.30.70.270:FF:000001">
    <property type="entry name" value="Diguanylate cyclase domain protein"/>
    <property type="match status" value="1"/>
</dbReference>
<dbReference type="SUPFAM" id="SSF141868">
    <property type="entry name" value="EAL domain-like"/>
    <property type="match status" value="1"/>
</dbReference>
<feature type="domain" description="GGDEF" evidence="4">
    <location>
        <begin position="282"/>
        <end position="415"/>
    </location>
</feature>
<name>A0A557S535_9GAMM</name>
<dbReference type="InterPro" id="IPR000160">
    <property type="entry name" value="GGDEF_dom"/>
</dbReference>
<dbReference type="Proteomes" id="UP000316649">
    <property type="component" value="Unassembled WGS sequence"/>
</dbReference>
<dbReference type="NCBIfam" id="TIGR00254">
    <property type="entry name" value="GGDEF"/>
    <property type="match status" value="1"/>
</dbReference>
<gene>
    <name evidence="5" type="ORF">FHP88_13145</name>
</gene>
<protein>
    <submittedName>
        <fullName evidence="5">EAL domain-containing protein</fullName>
    </submittedName>
</protein>
<evidence type="ECO:0000259" key="3">
    <source>
        <dbReference type="PROSITE" id="PS50883"/>
    </source>
</evidence>
<dbReference type="PANTHER" id="PTHR33121">
    <property type="entry name" value="CYCLIC DI-GMP PHOSPHODIESTERASE PDEF"/>
    <property type="match status" value="1"/>
</dbReference>
<feature type="domain" description="EAL" evidence="3">
    <location>
        <begin position="426"/>
        <end position="682"/>
    </location>
</feature>
<dbReference type="Pfam" id="PF00563">
    <property type="entry name" value="EAL"/>
    <property type="match status" value="1"/>
</dbReference>
<dbReference type="InterPro" id="IPR024478">
    <property type="entry name" value="HlyB_4HB_MCP"/>
</dbReference>
<reference evidence="5 6" key="1">
    <citation type="submission" date="2019-07" db="EMBL/GenBank/DDBJ databases">
        <title>The pathways for chlorine oxyanion respiration interact through the shared metabolite chlorate.</title>
        <authorList>
            <person name="Barnum T.P."/>
            <person name="Cheng Y."/>
            <person name="Hill K.A."/>
            <person name="Lucas L.N."/>
            <person name="Carlson H.K."/>
            <person name="Coates J.D."/>
        </authorList>
    </citation>
    <scope>NUCLEOTIDE SEQUENCE [LARGE SCALE GENOMIC DNA]</scope>
    <source>
        <strain evidence="5 6">BK-1</strain>
    </source>
</reference>
<keyword evidence="6" id="KW-1185">Reference proteome</keyword>
<dbReference type="RefSeq" id="WP_144359533.1">
    <property type="nucleotide sequence ID" value="NZ_VMNH01000016.1"/>
</dbReference>
<dbReference type="GO" id="GO:0071111">
    <property type="term" value="F:cyclic-guanylate-specific phosphodiesterase activity"/>
    <property type="evidence" value="ECO:0007669"/>
    <property type="project" value="InterPro"/>
</dbReference>
<comment type="cofactor">
    <cofactor evidence="1">
        <name>Mg(2+)</name>
        <dbReference type="ChEBI" id="CHEBI:18420"/>
    </cofactor>
</comment>
<dbReference type="InterPro" id="IPR043128">
    <property type="entry name" value="Rev_trsase/Diguanyl_cyclase"/>
</dbReference>
<dbReference type="CDD" id="cd01948">
    <property type="entry name" value="EAL"/>
    <property type="match status" value="1"/>
</dbReference>
<evidence type="ECO:0000256" key="2">
    <source>
        <dbReference type="SAM" id="Phobius"/>
    </source>
</evidence>
<keyword evidence="2" id="KW-0812">Transmembrane</keyword>
<organism evidence="5 6">
    <name type="scientific">Sedimenticola selenatireducens</name>
    <dbReference type="NCBI Taxonomy" id="191960"/>
    <lineage>
        <taxon>Bacteria</taxon>
        <taxon>Pseudomonadati</taxon>
        <taxon>Pseudomonadota</taxon>
        <taxon>Gammaproteobacteria</taxon>
        <taxon>Chromatiales</taxon>
        <taxon>Sedimenticolaceae</taxon>
        <taxon>Sedimenticola</taxon>
    </lineage>
</organism>
<dbReference type="PROSITE" id="PS50887">
    <property type="entry name" value="GGDEF"/>
    <property type="match status" value="1"/>
</dbReference>
<dbReference type="InterPro" id="IPR001633">
    <property type="entry name" value="EAL_dom"/>
</dbReference>
<evidence type="ECO:0000313" key="6">
    <source>
        <dbReference type="Proteomes" id="UP000316649"/>
    </source>
</evidence>
<dbReference type="SMART" id="SM00052">
    <property type="entry name" value="EAL"/>
    <property type="match status" value="1"/>
</dbReference>
<evidence type="ECO:0000259" key="4">
    <source>
        <dbReference type="PROSITE" id="PS50887"/>
    </source>
</evidence>
<dbReference type="EMBL" id="VMNH01000016">
    <property type="protein sequence ID" value="TVO72530.1"/>
    <property type="molecule type" value="Genomic_DNA"/>
</dbReference>
<proteinExistence type="predicted"/>
<dbReference type="SUPFAM" id="SSF55073">
    <property type="entry name" value="Nucleotide cyclase"/>
    <property type="match status" value="1"/>
</dbReference>
<dbReference type="Pfam" id="PF12729">
    <property type="entry name" value="4HB_MCP_1"/>
    <property type="match status" value="1"/>
</dbReference>
<dbReference type="PROSITE" id="PS50883">
    <property type="entry name" value="EAL"/>
    <property type="match status" value="1"/>
</dbReference>
<keyword evidence="2" id="KW-0472">Membrane</keyword>
<dbReference type="SMART" id="SM00267">
    <property type="entry name" value="GGDEF"/>
    <property type="match status" value="1"/>
</dbReference>
<dbReference type="PANTHER" id="PTHR33121:SF23">
    <property type="entry name" value="CYCLIC DI-GMP PHOSPHODIESTERASE PDEB"/>
    <property type="match status" value="1"/>
</dbReference>
<accession>A0A557S535</accession>